<dbReference type="RefSeq" id="WP_221597910.1">
    <property type="nucleotide sequence ID" value="NZ_JAIGNQ010000002.1"/>
</dbReference>
<feature type="compositionally biased region" description="Polar residues" evidence="1">
    <location>
        <begin position="21"/>
        <end position="32"/>
    </location>
</feature>
<accession>A0ABS7JIU1</accession>
<sequence length="64" mass="6601">MRDYDEPATPADTPPVIDPKTTAQGGTKGQNRPSDEADEKVEQSLSAAQDGGEQGAGEAALDKS</sequence>
<evidence type="ECO:0000256" key="1">
    <source>
        <dbReference type="SAM" id="MobiDB-lite"/>
    </source>
</evidence>
<organism evidence="2 3">
    <name type="scientific">Qipengyuania pacifica</name>
    <dbReference type="NCBI Taxonomy" id="2860199"/>
    <lineage>
        <taxon>Bacteria</taxon>
        <taxon>Pseudomonadati</taxon>
        <taxon>Pseudomonadota</taxon>
        <taxon>Alphaproteobacteria</taxon>
        <taxon>Sphingomonadales</taxon>
        <taxon>Erythrobacteraceae</taxon>
        <taxon>Qipengyuania</taxon>
    </lineage>
</organism>
<gene>
    <name evidence="2" type="ORF">K3177_08655</name>
</gene>
<feature type="region of interest" description="Disordered" evidence="1">
    <location>
        <begin position="1"/>
        <end position="64"/>
    </location>
</feature>
<proteinExistence type="predicted"/>
<keyword evidence="3" id="KW-1185">Reference proteome</keyword>
<name>A0ABS7JIU1_9SPHN</name>
<evidence type="ECO:0000313" key="2">
    <source>
        <dbReference type="EMBL" id="MBX7488583.1"/>
    </source>
</evidence>
<feature type="compositionally biased region" description="Low complexity" evidence="1">
    <location>
        <begin position="47"/>
        <end position="64"/>
    </location>
</feature>
<protein>
    <submittedName>
        <fullName evidence="2">Uncharacterized protein</fullName>
    </submittedName>
</protein>
<dbReference type="Proteomes" id="UP000776651">
    <property type="component" value="Unassembled WGS sequence"/>
</dbReference>
<dbReference type="EMBL" id="JAIGNQ010000002">
    <property type="protein sequence ID" value="MBX7488583.1"/>
    <property type="molecule type" value="Genomic_DNA"/>
</dbReference>
<comment type="caution">
    <text evidence="2">The sequence shown here is derived from an EMBL/GenBank/DDBJ whole genome shotgun (WGS) entry which is preliminary data.</text>
</comment>
<reference evidence="2 3" key="1">
    <citation type="submission" date="2021-08" db="EMBL/GenBank/DDBJ databases">
        <title>Comparative Genomics Analysis of the Genus Qipengyuania Reveals Extensive Genetic Diversity and Metabolic Versatility, Including the Description of Fifteen Novel Species.</title>
        <authorList>
            <person name="Liu Y."/>
        </authorList>
    </citation>
    <scope>NUCLEOTIDE SEQUENCE [LARGE SCALE GENOMIC DNA]</scope>
    <source>
        <strain evidence="2 3">GH25</strain>
    </source>
</reference>
<evidence type="ECO:0000313" key="3">
    <source>
        <dbReference type="Proteomes" id="UP000776651"/>
    </source>
</evidence>